<dbReference type="AlphaFoldDB" id="A0A644UYK4"/>
<sequence length="484" mass="54598">MKRIKNILCGLLLTVTLLSSCTSFDELNTDPIRLQDANPGTFLNPILYEMSSYNWNRYNSYTFAVMQSKVATNSTSGVGWYNIGDGEGDGTWTNYYKWLNNIREMEKQAIALNEPNYQAISITLRSWIYQLLTDAFGDVPMTEASRGNEQLFTPKFDSQQQIYQKLIDDLEIANSLFDEASGLRYNKDGELLYETTAAVTAGKSEGIVRWRKFANSLRLRILLRVANVPVFNAKAELAKMINNPTVYPVFQSNDDAAMVYITGVFPQDPPMIRPQDLTAYIVVSDFFVDNLQKWNDPRLPIFITQATNNGKKSYIGWPSGYDLVPSFNASAPNQGIAKAPMQLALMTYAELEFIKAELALKGIAGSDAKGSYEKGVKAAIEQWGGVMPASYFEDSDAAYDGTLDRIMLQKFYALIFCDYQQWFEHNRTGLPELPRGAGIPDGNQMPKRFKYPATLQRTNLKNYQIAKENMGGDDVNISLIWQKK</sequence>
<organism evidence="1">
    <name type="scientific">bioreactor metagenome</name>
    <dbReference type="NCBI Taxonomy" id="1076179"/>
    <lineage>
        <taxon>unclassified sequences</taxon>
        <taxon>metagenomes</taxon>
        <taxon>ecological metagenomes</taxon>
    </lineage>
</organism>
<dbReference type="Pfam" id="PF12771">
    <property type="entry name" value="SusD-like_2"/>
    <property type="match status" value="1"/>
</dbReference>
<accession>A0A644UYK4</accession>
<dbReference type="InterPro" id="IPR011990">
    <property type="entry name" value="TPR-like_helical_dom_sf"/>
</dbReference>
<evidence type="ECO:0008006" key="2">
    <source>
        <dbReference type="Google" id="ProtNLM"/>
    </source>
</evidence>
<evidence type="ECO:0000313" key="1">
    <source>
        <dbReference type="EMBL" id="MPL84178.1"/>
    </source>
</evidence>
<dbReference type="EMBL" id="VSSQ01000186">
    <property type="protein sequence ID" value="MPL84178.1"/>
    <property type="molecule type" value="Genomic_DNA"/>
</dbReference>
<name>A0A644UYK4_9ZZZZ</name>
<dbReference type="InterPro" id="IPR041662">
    <property type="entry name" value="SusD-like_2"/>
</dbReference>
<protein>
    <recommendedName>
        <fullName evidence="2">Starch-binding associating with outer membrane</fullName>
    </recommendedName>
</protein>
<comment type="caution">
    <text evidence="1">The sequence shown here is derived from an EMBL/GenBank/DDBJ whole genome shotgun (WGS) entry which is preliminary data.</text>
</comment>
<reference evidence="1" key="1">
    <citation type="submission" date="2019-08" db="EMBL/GenBank/DDBJ databases">
        <authorList>
            <person name="Kucharzyk K."/>
            <person name="Murdoch R.W."/>
            <person name="Higgins S."/>
            <person name="Loffler F."/>
        </authorList>
    </citation>
    <scope>NUCLEOTIDE SEQUENCE</scope>
</reference>
<proteinExistence type="predicted"/>
<dbReference type="SUPFAM" id="SSF48452">
    <property type="entry name" value="TPR-like"/>
    <property type="match status" value="1"/>
</dbReference>
<dbReference type="PROSITE" id="PS51257">
    <property type="entry name" value="PROKAR_LIPOPROTEIN"/>
    <property type="match status" value="1"/>
</dbReference>
<dbReference type="Gene3D" id="1.25.40.390">
    <property type="match status" value="1"/>
</dbReference>
<gene>
    <name evidence="1" type="ORF">SDC9_30142</name>
</gene>